<dbReference type="SUPFAM" id="SSF54001">
    <property type="entry name" value="Cysteine proteinases"/>
    <property type="match status" value="1"/>
</dbReference>
<dbReference type="InterPro" id="IPR038765">
    <property type="entry name" value="Papain-like_cys_pep_sf"/>
</dbReference>
<dbReference type="EMBL" id="PGFZ01000009">
    <property type="protein sequence ID" value="POZ50707.1"/>
    <property type="molecule type" value="Genomic_DNA"/>
</dbReference>
<dbReference type="PROSITE" id="PS50911">
    <property type="entry name" value="CHAP"/>
    <property type="match status" value="1"/>
</dbReference>
<evidence type="ECO:0000313" key="2">
    <source>
        <dbReference type="EMBL" id="POZ50707.1"/>
    </source>
</evidence>
<protein>
    <recommendedName>
        <fullName evidence="1">Peptidase C51 domain-containing protein</fullName>
    </recommendedName>
</protein>
<reference evidence="2 3" key="1">
    <citation type="submission" date="2017-11" db="EMBL/GenBank/DDBJ databases">
        <title>Draft Genome Sequence of Methylobacter psychrotolerans Sph1T, an Obligate Methanotroph from Low-Temperature Environments.</title>
        <authorList>
            <person name="Oshkin I.Y."/>
            <person name="Miroshnikov K."/>
            <person name="Belova S.E."/>
            <person name="Korzhenkov A."/>
            <person name="Toshchakov S.V."/>
            <person name="Dedysh S.N."/>
        </authorList>
    </citation>
    <scope>NUCLEOTIDE SEQUENCE [LARGE SCALE GENOMIC DNA]</scope>
    <source>
        <strain evidence="2 3">Sph1</strain>
    </source>
</reference>
<evidence type="ECO:0000313" key="3">
    <source>
        <dbReference type="Proteomes" id="UP000237423"/>
    </source>
</evidence>
<dbReference type="RefSeq" id="WP_146054655.1">
    <property type="nucleotide sequence ID" value="NZ_PGFZ01000009.1"/>
</dbReference>
<accession>A0A2S5CIX6</accession>
<evidence type="ECO:0000259" key="1">
    <source>
        <dbReference type="PROSITE" id="PS50911"/>
    </source>
</evidence>
<dbReference type="InterPro" id="IPR007921">
    <property type="entry name" value="CHAP_dom"/>
</dbReference>
<dbReference type="Gene3D" id="3.90.1720.10">
    <property type="entry name" value="endopeptidase domain like (from Nostoc punctiforme)"/>
    <property type="match status" value="1"/>
</dbReference>
<organism evidence="2 3">
    <name type="scientific">Methylovulum psychrotolerans</name>
    <dbReference type="NCBI Taxonomy" id="1704499"/>
    <lineage>
        <taxon>Bacteria</taxon>
        <taxon>Pseudomonadati</taxon>
        <taxon>Pseudomonadota</taxon>
        <taxon>Gammaproteobacteria</taxon>
        <taxon>Methylococcales</taxon>
        <taxon>Methylococcaceae</taxon>
        <taxon>Methylovulum</taxon>
    </lineage>
</organism>
<gene>
    <name evidence="2" type="ORF">AADEFJLK_03604</name>
</gene>
<dbReference type="Pfam" id="PF05257">
    <property type="entry name" value="CHAP"/>
    <property type="match status" value="1"/>
</dbReference>
<sequence length="427" mass="47135">MILKRHVLICVLAGLMTIFCITIHASEKVKVSSSYDKNGVTILFFGVAYEEVQKFILDKKDVTNELRGLIDEGIVITTPEGSNGFSLFFPLGEQGINIDKKILRKYVGGQFTVVLQDETTISDRIAVDTIPIEKGLIFMPGNKNTSESLPRIIGGYGANCGSYSSPNNPYPCCDNDFSNKISTNDGNCTWWAWKMVNEKWGINLRGWGSAPNWASNAKSDGYIVLDFPVSGTVASSSSGYGHVAYVTGYSASNVAVTEMNCGINSSARQGTSYTYPTTKFNTGYITPLQLKDFWIKSTSITPSASTVYSNFYLSQNFDAQFKVVNRNVNSAFYVQQFRVAVHKADNNLTWVRDFTTKGSALTGGYGNTFTGGYALSLFPWIKAGATFESSAVYTYFNSSEKGNYYIIPKMMINNKWVNLGKQLVTVR</sequence>
<proteinExistence type="predicted"/>
<comment type="caution">
    <text evidence="2">The sequence shown here is derived from an EMBL/GenBank/DDBJ whole genome shotgun (WGS) entry which is preliminary data.</text>
</comment>
<name>A0A2S5CIX6_9GAMM</name>
<feature type="domain" description="Peptidase C51" evidence="1">
    <location>
        <begin position="163"/>
        <end position="286"/>
    </location>
</feature>
<dbReference type="AlphaFoldDB" id="A0A2S5CIX6"/>
<dbReference type="Proteomes" id="UP000237423">
    <property type="component" value="Unassembled WGS sequence"/>
</dbReference>